<organism evidence="1">
    <name type="scientific">Ixodes ricinus</name>
    <name type="common">Common tick</name>
    <name type="synonym">Acarus ricinus</name>
    <dbReference type="NCBI Taxonomy" id="34613"/>
    <lineage>
        <taxon>Eukaryota</taxon>
        <taxon>Metazoa</taxon>
        <taxon>Ecdysozoa</taxon>
        <taxon>Arthropoda</taxon>
        <taxon>Chelicerata</taxon>
        <taxon>Arachnida</taxon>
        <taxon>Acari</taxon>
        <taxon>Parasitiformes</taxon>
        <taxon>Ixodida</taxon>
        <taxon>Ixodoidea</taxon>
        <taxon>Ixodidae</taxon>
        <taxon>Ixodinae</taxon>
        <taxon>Ixodes</taxon>
    </lineage>
</organism>
<feature type="non-terminal residue" evidence="1">
    <location>
        <position position="1"/>
    </location>
</feature>
<reference evidence="1" key="1">
    <citation type="journal article" date="2015" name="PLoS Negl. Trop. Dis.">
        <title>Deep Sequencing Analysis of the Ixodes ricinus Haemocytome.</title>
        <authorList>
            <person name="Kotsyfakis M."/>
            <person name="Kopacek P."/>
            <person name="Franta Z."/>
            <person name="Pedra J.H."/>
            <person name="Ribeiro J.M."/>
        </authorList>
    </citation>
    <scope>NUCLEOTIDE SEQUENCE</scope>
</reference>
<dbReference type="AlphaFoldDB" id="A0A090XEW9"/>
<protein>
    <submittedName>
        <fullName evidence="1">Uncharacterized protein</fullName>
    </submittedName>
</protein>
<dbReference type="EMBL" id="GBIH01001112">
    <property type="protein sequence ID" value="JAC93598.1"/>
    <property type="molecule type" value="mRNA"/>
</dbReference>
<accession>A0A090XEW9</accession>
<proteinExistence type="evidence at transcript level"/>
<evidence type="ECO:0000313" key="1">
    <source>
        <dbReference type="EMBL" id="JAC93598.1"/>
    </source>
</evidence>
<name>A0A090XEW9_IXORI</name>
<sequence>RRVRVLSNKYGVPLPSINRLEETSIGLRELREQVRAVETRRWERRAADDPALQTYISHKKEICKEQFFDNTLESSLLFEACSGKLRKKRWQVNCGRVKTSMMCTTSGEEEETVVVC</sequence>